<keyword evidence="5" id="KW-0832">Ubl conjugation</keyword>
<dbReference type="FunFam" id="2.60.40.1970:FF:000001">
    <property type="entry name" value="YEATS domain containing 2"/>
    <property type="match status" value="1"/>
</dbReference>
<organism evidence="16 17">
    <name type="scientific">Fukomys damarensis</name>
    <name type="common">Damaraland mole rat</name>
    <name type="synonym">Cryptomys damarensis</name>
    <dbReference type="NCBI Taxonomy" id="885580"/>
    <lineage>
        <taxon>Eukaryota</taxon>
        <taxon>Metazoa</taxon>
        <taxon>Chordata</taxon>
        <taxon>Craniata</taxon>
        <taxon>Vertebrata</taxon>
        <taxon>Euteleostomi</taxon>
        <taxon>Mammalia</taxon>
        <taxon>Eutheria</taxon>
        <taxon>Euarchontoglires</taxon>
        <taxon>Glires</taxon>
        <taxon>Rodentia</taxon>
        <taxon>Hystricomorpha</taxon>
        <taxon>Bathyergidae</taxon>
        <taxon>Fukomys</taxon>
    </lineage>
</organism>
<dbReference type="Pfam" id="PF03366">
    <property type="entry name" value="YEATS"/>
    <property type="match status" value="1"/>
</dbReference>
<dbReference type="InterPro" id="IPR006652">
    <property type="entry name" value="Kelch_1"/>
</dbReference>
<dbReference type="CDD" id="cd16907">
    <property type="entry name" value="YEATS_YEATS2_like"/>
    <property type="match status" value="1"/>
</dbReference>
<comment type="subunit">
    <text evidence="9">Component of the ADA2A-containing complex (ATAC), composed of KAT14, KAT2A, TADA2L, TADA3L, ZZ3, MBIP, WDR5, YEATS2, SGF29 and DR1.</text>
</comment>
<dbReference type="GO" id="GO:0006355">
    <property type="term" value="P:regulation of DNA-templated transcription"/>
    <property type="evidence" value="ECO:0007669"/>
    <property type="project" value="InterPro"/>
</dbReference>
<keyword evidence="3" id="KW-1017">Isopeptide bond</keyword>
<evidence type="ECO:0000256" key="3">
    <source>
        <dbReference type="ARBA" id="ARBA00022499"/>
    </source>
</evidence>
<evidence type="ECO:0000256" key="1">
    <source>
        <dbReference type="ARBA" id="ARBA00004123"/>
    </source>
</evidence>
<evidence type="ECO:0000256" key="4">
    <source>
        <dbReference type="ARBA" id="ARBA00022553"/>
    </source>
</evidence>
<dbReference type="eggNOG" id="KOG3149">
    <property type="taxonomic scope" value="Eukaryota"/>
</dbReference>
<evidence type="ECO:0000259" key="15">
    <source>
        <dbReference type="PROSITE" id="PS51037"/>
    </source>
</evidence>
<feature type="chain" id="PRO_5001871856" description="YEATS domain-containing protein 2" evidence="14">
    <location>
        <begin position="28"/>
        <end position="1642"/>
    </location>
</feature>
<dbReference type="SUPFAM" id="SSF117281">
    <property type="entry name" value="Kelch motif"/>
    <property type="match status" value="1"/>
</dbReference>
<keyword evidence="7 11" id="KW-0539">Nucleus</keyword>
<dbReference type="Proteomes" id="UP000028990">
    <property type="component" value="Unassembled WGS sequence"/>
</dbReference>
<evidence type="ECO:0000256" key="6">
    <source>
        <dbReference type="ARBA" id="ARBA00023054"/>
    </source>
</evidence>
<evidence type="ECO:0000256" key="10">
    <source>
        <dbReference type="ARBA" id="ARBA00068329"/>
    </source>
</evidence>
<dbReference type="EMBL" id="KN122104">
    <property type="protein sequence ID" value="KFO33217.1"/>
    <property type="molecule type" value="Genomic_DNA"/>
</dbReference>
<feature type="region of interest" description="Disordered" evidence="13">
    <location>
        <begin position="750"/>
        <end position="776"/>
    </location>
</feature>
<gene>
    <name evidence="16" type="ORF">H920_05405</name>
</gene>
<keyword evidence="4" id="KW-0597">Phosphoprotein</keyword>
<dbReference type="STRING" id="885580.ENSFDAP00000004515"/>
<evidence type="ECO:0000256" key="8">
    <source>
        <dbReference type="ARBA" id="ARBA00060245"/>
    </source>
</evidence>
<evidence type="ECO:0000256" key="14">
    <source>
        <dbReference type="SAM" id="SignalP"/>
    </source>
</evidence>
<dbReference type="InterPro" id="IPR015915">
    <property type="entry name" value="Kelch-typ_b-propeller"/>
</dbReference>
<dbReference type="GO" id="GO:0005634">
    <property type="term" value="C:nucleus"/>
    <property type="evidence" value="ECO:0007669"/>
    <property type="project" value="UniProtKB-SubCell"/>
</dbReference>
<dbReference type="Gene3D" id="2.120.10.80">
    <property type="entry name" value="Kelch-type beta propeller"/>
    <property type="match status" value="1"/>
</dbReference>
<evidence type="ECO:0000313" key="17">
    <source>
        <dbReference type="Proteomes" id="UP000028990"/>
    </source>
</evidence>
<feature type="compositionally biased region" description="Polar residues" evidence="13">
    <location>
        <begin position="1187"/>
        <end position="1197"/>
    </location>
</feature>
<feature type="compositionally biased region" description="Polar residues" evidence="13">
    <location>
        <begin position="750"/>
        <end position="770"/>
    </location>
</feature>
<dbReference type="InterPro" id="IPR055127">
    <property type="entry name" value="YEATS2_3HBD"/>
</dbReference>
<keyword evidence="6 12" id="KW-0175">Coiled coil</keyword>
<reference evidence="16 17" key="1">
    <citation type="submission" date="2013-11" db="EMBL/GenBank/DDBJ databases">
        <title>The Damaraland mole rat (Fukomys damarensis) genome and evolution of African mole rats.</title>
        <authorList>
            <person name="Gladyshev V.N."/>
            <person name="Fang X."/>
        </authorList>
    </citation>
    <scope>NUCLEOTIDE SEQUENCE [LARGE SCALE GENOMIC DNA]</scope>
    <source>
        <tissue evidence="16">Liver</tissue>
    </source>
</reference>
<feature type="region of interest" description="Disordered" evidence="13">
    <location>
        <begin position="701"/>
        <end position="726"/>
    </location>
</feature>
<feature type="region of interest" description="Disordered" evidence="13">
    <location>
        <begin position="45"/>
        <end position="72"/>
    </location>
</feature>
<dbReference type="Gene3D" id="2.60.40.1970">
    <property type="entry name" value="YEATS domain"/>
    <property type="match status" value="1"/>
</dbReference>
<feature type="compositionally biased region" description="Gly residues" evidence="13">
    <location>
        <begin position="1035"/>
        <end position="1051"/>
    </location>
</feature>
<feature type="signal peptide" evidence="14">
    <location>
        <begin position="1"/>
        <end position="27"/>
    </location>
</feature>
<evidence type="ECO:0000313" key="16">
    <source>
        <dbReference type="EMBL" id="KFO33217.1"/>
    </source>
</evidence>
<dbReference type="GO" id="GO:0140672">
    <property type="term" value="C:ATAC complex"/>
    <property type="evidence" value="ECO:0007669"/>
    <property type="project" value="UniProtKB-ARBA"/>
</dbReference>
<accession>A0A091DQA0</accession>
<feature type="compositionally biased region" description="Low complexity" evidence="13">
    <location>
        <begin position="1052"/>
        <end position="1062"/>
    </location>
</feature>
<evidence type="ECO:0000256" key="11">
    <source>
        <dbReference type="PROSITE-ProRule" id="PRU00376"/>
    </source>
</evidence>
<keyword evidence="2" id="KW-0880">Kelch repeat</keyword>
<feature type="region of interest" description="Disordered" evidence="13">
    <location>
        <begin position="1027"/>
        <end position="1062"/>
    </location>
</feature>
<evidence type="ECO:0000256" key="7">
    <source>
        <dbReference type="ARBA" id="ARBA00023242"/>
    </source>
</evidence>
<dbReference type="Pfam" id="PF01344">
    <property type="entry name" value="Kelch_1"/>
    <property type="match status" value="1"/>
</dbReference>
<evidence type="ECO:0000256" key="9">
    <source>
        <dbReference type="ARBA" id="ARBA00065122"/>
    </source>
</evidence>
<dbReference type="GO" id="GO:0051302">
    <property type="term" value="P:regulation of cell division"/>
    <property type="evidence" value="ECO:0007669"/>
    <property type="project" value="UniProtKB-ARBA"/>
</dbReference>
<feature type="compositionally biased region" description="Basic and acidic residues" evidence="13">
    <location>
        <begin position="384"/>
        <end position="400"/>
    </location>
</feature>
<evidence type="ECO:0000256" key="12">
    <source>
        <dbReference type="SAM" id="Coils"/>
    </source>
</evidence>
<evidence type="ECO:0000256" key="2">
    <source>
        <dbReference type="ARBA" id="ARBA00022441"/>
    </source>
</evidence>
<name>A0A091DQA0_FUKDA</name>
<evidence type="ECO:0000256" key="13">
    <source>
        <dbReference type="SAM" id="MobiDB-lite"/>
    </source>
</evidence>
<dbReference type="PANTHER" id="PTHR23195">
    <property type="entry name" value="YEATS DOMAIN"/>
    <property type="match status" value="1"/>
</dbReference>
<evidence type="ECO:0000256" key="5">
    <source>
        <dbReference type="ARBA" id="ARBA00022843"/>
    </source>
</evidence>
<feature type="region of interest" description="Disordered" evidence="13">
    <location>
        <begin position="352"/>
        <end position="433"/>
    </location>
</feature>
<dbReference type="InterPro" id="IPR055129">
    <property type="entry name" value="YEATS_dom"/>
</dbReference>
<feature type="coiled-coil region" evidence="12">
    <location>
        <begin position="282"/>
        <end position="309"/>
    </location>
</feature>
<dbReference type="InterPro" id="IPR038704">
    <property type="entry name" value="YEAST_sf"/>
</dbReference>
<comment type="subcellular location">
    <subcellularLocation>
        <location evidence="1 11">Nucleus</location>
    </subcellularLocation>
</comment>
<dbReference type="GO" id="GO:0051726">
    <property type="term" value="P:regulation of cell cycle"/>
    <property type="evidence" value="ECO:0007669"/>
    <property type="project" value="UniProtKB-ARBA"/>
</dbReference>
<dbReference type="Pfam" id="PF22951">
    <property type="entry name" value="3HBD"/>
    <property type="match status" value="1"/>
</dbReference>
<comment type="function">
    <text evidence="8">Chromatin reader component of the ATAC complex, a complex with histone acetyltransferase activity on histones H3 and H4. YEATS2 specifically recognizes and binds histone H3 crotonylated at 'Lys-27' (H3K27cr). Crotonylation marks active promoters and enhancers and confers resistance to transcriptional repressors.</text>
</comment>
<feature type="region of interest" description="Disordered" evidence="13">
    <location>
        <begin position="1186"/>
        <end position="1205"/>
    </location>
</feature>
<sequence length="1642" mass="174364">MRLTPTTPNASLRLVEFLALTWTVARAGQEASILNEALMRETRRSYNLPSTSGGAGEREAAGGGGEAPVTASPSLPQSPLTLLILVLGPEGPTGATVLSSLHPGTLAGTRVIRFTFQNAPDRSTGYSEVIVVVGGCERVGGFNLPYTECYDPVTGEWKSLAKLPEFTKSEYAVCALRNDILVSGVVLTERKYSEVKNIERTEPENYEILGGTLGMSVEADGKWLFPPLPCEELKVMSGIKRTIKETDPDYEDVSVALPNKRHKAIENSARDAAVQKIETIIKEQFALEMKNKEHEIEVIDQRLIEARRMMDKLRACIVANYYASAGLLKVSEGSKTCDTMVFNHPAIKKFLESPSRSSSPMNQRSDTPSANYSESDSLSQHNDFLSDKDNNSNMDLEERLSNNVEQKPSRNAGRDTSSVAGSHKTEQRNADLTGDETSRLFVKKTIVVGNVSKYIPPDKREENDQSTHKWMVYVRGSRREPSINHFVKKVWFFLHPSYKPNDLVEVREPPFHLTRRGWGEFPVRVQVHFKDSQNKRIDIIHNLKLDRTYTGLQTLGAETVVDVELHRHSLGEDSIYPPSSESDVSDAPPSLPLTIPAPVKASSPIKQSLEPVLDASVEKGFPASAEAERHTTFCSLPSSLERTPTKVTVSQKVTFCSHGNSAFQPIASSCKIVPQSQIPNPESPGKSFQPITMSCKIVSGSPISTPSPSPLPRTPTSTPIHVKQGTASSVTNNPYVIMDKPGQVIGASTASTGSPTNKLSTASQVSQGTGSPVPKIHGSSFVTSTVKQEDSLFASMPPLCPIGSHPKVQSPKPITGGLGAFTKVIIKQEPGEAPHVPTTGAAGQSPLPQYVTVKGGHMIAVSPQKQVITAAEGTGQSPKIQPSKVVGVPVGSALPSAVKQAVAISGGQILVAKASSSVAKAVGPKQVMTQGVAKALVSGGGGTIVAQPVQALTKAQVTASGPPKSGSQGSVMATLQLPATNLANLANLPPGTKLYLTTNSKNPSGKGKLLLIPQGAILRATNNANLQSSSAASSGGAGGGGGGSSGGGAAAGGTQSAASPGGVSQHLTYTSYILKQTPQGTFLVGQPSPQTSGKHLAAGSVVQGALGVSSSSAQGQQTLKVISGQKTTLFTQAAPGGQASLMKISDSTLKSVPATSQLSKPGTTMLRVAGGVITAAASPAVALSANGPAQQSEGTVPSSSSSVGPVMKTAGQTQVCVSQATVGTCKAAAPAVVSAASLVSTPNPVSGKATVSGLLKIHSSQSSPQQAVLTIPSQLKPLSVNTSGGVQTILMPVNKVVQSFSTSKSPPVLPVAAPAPAVPSSAPASVAKVKTEPETLVPSCLSKEAQTAVKTEESSELGSYIIKIDHLETIQQLLTAVVKKIPLITEKSEDASCFSAKSVEQYYSWNIGKRRAAEWQRAMTMRKVLQEILEKNPRFHHLTPLKTKHIAHWCRCHGYTPPDPESLRSESDSIEDVLTRIDSEPECPSSFSSADNLCRKLEDLQQFQKREPENEEEVDILSLSEPLKINIKKEQEEKQEEMKLYLPPTPSSEFIGDITQKIGITLQPVALHRNVYASVVEDMILKATEQLVSDILRQALAVGYQTASHSRIPKEITVSNIHQAICNIPFLDFLTNKHMGILNEDQ</sequence>
<proteinExistence type="predicted"/>
<keyword evidence="17" id="KW-1185">Reference proteome</keyword>
<dbReference type="PROSITE" id="PS51037">
    <property type="entry name" value="YEATS"/>
    <property type="match status" value="1"/>
</dbReference>
<feature type="domain" description="YEATS" evidence="15">
    <location>
        <begin position="436"/>
        <end position="581"/>
    </location>
</feature>
<dbReference type="InterPro" id="IPR005033">
    <property type="entry name" value="YEATS"/>
</dbReference>
<protein>
    <recommendedName>
        <fullName evidence="10">YEATS domain-containing protein 2</fullName>
    </recommendedName>
</protein>
<feature type="compositionally biased region" description="Polar residues" evidence="13">
    <location>
        <begin position="354"/>
        <end position="383"/>
    </location>
</feature>
<keyword evidence="14" id="KW-0732">Signal</keyword>